<dbReference type="SFLD" id="SFLDG01129">
    <property type="entry name" value="C1.5:_HAD__Beta-PGM__Phosphata"/>
    <property type="match status" value="1"/>
</dbReference>
<dbReference type="Gene3D" id="1.10.150.240">
    <property type="entry name" value="Putative phosphatase, domain 2"/>
    <property type="match status" value="1"/>
</dbReference>
<dbReference type="SFLD" id="SFLDS00003">
    <property type="entry name" value="Haloacid_Dehalogenase"/>
    <property type="match status" value="1"/>
</dbReference>
<gene>
    <name evidence="1" type="ORF">Arub01_00880</name>
</gene>
<dbReference type="RefSeq" id="WP_083950865.1">
    <property type="nucleotide sequence ID" value="NZ_BSRZ01000001.1"/>
</dbReference>
<dbReference type="PRINTS" id="PR00413">
    <property type="entry name" value="HADHALOGNASE"/>
</dbReference>
<dbReference type="Pfam" id="PF00702">
    <property type="entry name" value="Hydrolase"/>
    <property type="match status" value="1"/>
</dbReference>
<dbReference type="InterPro" id="IPR051806">
    <property type="entry name" value="HAD-like_SPP"/>
</dbReference>
<organism evidence="1 2">
    <name type="scientific">Actinomadura rubrobrunea</name>
    <dbReference type="NCBI Taxonomy" id="115335"/>
    <lineage>
        <taxon>Bacteria</taxon>
        <taxon>Bacillati</taxon>
        <taxon>Actinomycetota</taxon>
        <taxon>Actinomycetes</taxon>
        <taxon>Streptosporangiales</taxon>
        <taxon>Thermomonosporaceae</taxon>
        <taxon>Actinomadura</taxon>
    </lineage>
</organism>
<dbReference type="AlphaFoldDB" id="A0A9W6PNN7"/>
<dbReference type="InterPro" id="IPR036412">
    <property type="entry name" value="HAD-like_sf"/>
</dbReference>
<dbReference type="InterPro" id="IPR023198">
    <property type="entry name" value="PGP-like_dom2"/>
</dbReference>
<dbReference type="NCBIfam" id="TIGR01509">
    <property type="entry name" value="HAD-SF-IA-v3"/>
    <property type="match status" value="1"/>
</dbReference>
<comment type="caution">
    <text evidence="1">The sequence shown here is derived from an EMBL/GenBank/DDBJ whole genome shotgun (WGS) entry which is preliminary data.</text>
</comment>
<sequence length="257" mass="26348">MALSEQDPPGVRGGAAADGPARLPLRAVVFDLDGTLVDTEPRNRAMWIRLFEAHGAPYDEALIASFAGRRGLEVLDELAHLFPGRTAEELFAQVVSYGAAPDLPPAAPVPGAVELVRALHDADVPTAIVTSAQRPYAEAVLDDLGIRGLPAATVTAGDVAAGKPDPEGFLAAAGMLGVPPAETVAFEDAPAGVAAAKAAGMTCVGVTTTQPARALAGADHLVANLKEVELSPGPVLRVFGGRPRGDDPGRGDDEEYL</sequence>
<dbReference type="PANTHER" id="PTHR43481">
    <property type="entry name" value="FRUCTOSE-1-PHOSPHATE PHOSPHATASE"/>
    <property type="match status" value="1"/>
</dbReference>
<dbReference type="InterPro" id="IPR023214">
    <property type="entry name" value="HAD_sf"/>
</dbReference>
<accession>A0A9W6PNN7</accession>
<proteinExistence type="predicted"/>
<dbReference type="InterPro" id="IPR006439">
    <property type="entry name" value="HAD-SF_hydro_IA"/>
</dbReference>
<protein>
    <submittedName>
        <fullName evidence="1">Sugar phosphatase</fullName>
    </submittedName>
</protein>
<name>A0A9W6PNN7_9ACTN</name>
<dbReference type="Gene3D" id="3.40.50.1000">
    <property type="entry name" value="HAD superfamily/HAD-like"/>
    <property type="match status" value="1"/>
</dbReference>
<evidence type="ECO:0000313" key="2">
    <source>
        <dbReference type="Proteomes" id="UP001165124"/>
    </source>
</evidence>
<dbReference type="PANTHER" id="PTHR43481:SF4">
    <property type="entry name" value="GLYCEROL-1-PHOSPHATE PHOSPHOHYDROLASE 1-RELATED"/>
    <property type="match status" value="1"/>
</dbReference>
<evidence type="ECO:0000313" key="1">
    <source>
        <dbReference type="EMBL" id="GLW61844.1"/>
    </source>
</evidence>
<dbReference type="SFLD" id="SFLDG01135">
    <property type="entry name" value="C1.5.6:_HAD__Beta-PGM__Phospha"/>
    <property type="match status" value="1"/>
</dbReference>
<dbReference type="Proteomes" id="UP001165124">
    <property type="component" value="Unassembled WGS sequence"/>
</dbReference>
<dbReference type="GO" id="GO:0050308">
    <property type="term" value="F:sugar-phosphatase activity"/>
    <property type="evidence" value="ECO:0007669"/>
    <property type="project" value="TreeGrafter"/>
</dbReference>
<keyword evidence="2" id="KW-1185">Reference proteome</keyword>
<dbReference type="EMBL" id="BSRZ01000001">
    <property type="protein sequence ID" value="GLW61844.1"/>
    <property type="molecule type" value="Genomic_DNA"/>
</dbReference>
<dbReference type="SUPFAM" id="SSF56784">
    <property type="entry name" value="HAD-like"/>
    <property type="match status" value="1"/>
</dbReference>
<reference evidence="1" key="1">
    <citation type="submission" date="2023-02" db="EMBL/GenBank/DDBJ databases">
        <title>Actinomadura rubrobrunea NBRC 14622.</title>
        <authorList>
            <person name="Ichikawa N."/>
            <person name="Sato H."/>
            <person name="Tonouchi N."/>
        </authorList>
    </citation>
    <scope>NUCLEOTIDE SEQUENCE</scope>
    <source>
        <strain evidence="1">NBRC 14622</strain>
    </source>
</reference>